<dbReference type="EMBL" id="CP056041">
    <property type="protein sequence ID" value="QKZ24362.1"/>
    <property type="molecule type" value="Genomic_DNA"/>
</dbReference>
<dbReference type="InterPro" id="IPR002645">
    <property type="entry name" value="STAS_dom"/>
</dbReference>
<dbReference type="PANTHER" id="PTHR33495:SF2">
    <property type="entry name" value="ANTI-SIGMA FACTOR ANTAGONIST TM_1081-RELATED"/>
    <property type="match status" value="1"/>
</dbReference>
<accession>A0A7H8TN48</accession>
<dbReference type="Pfam" id="PF01740">
    <property type="entry name" value="STAS"/>
    <property type="match status" value="1"/>
</dbReference>
<evidence type="ECO:0000313" key="4">
    <source>
        <dbReference type="EMBL" id="QKZ24362.1"/>
    </source>
</evidence>
<comment type="similarity">
    <text evidence="1 2">Belongs to the anti-sigma-factor antagonist family.</text>
</comment>
<organism evidence="4 5">
    <name type="scientific">Streptomyces chartreusis</name>
    <dbReference type="NCBI Taxonomy" id="1969"/>
    <lineage>
        <taxon>Bacteria</taxon>
        <taxon>Bacillati</taxon>
        <taxon>Actinomycetota</taxon>
        <taxon>Actinomycetes</taxon>
        <taxon>Kitasatosporales</taxon>
        <taxon>Streptomycetaceae</taxon>
        <taxon>Streptomyces</taxon>
    </lineage>
</organism>
<dbReference type="NCBIfam" id="TIGR00377">
    <property type="entry name" value="ant_ant_sig"/>
    <property type="match status" value="1"/>
</dbReference>
<dbReference type="GO" id="GO:0043856">
    <property type="term" value="F:anti-sigma factor antagonist activity"/>
    <property type="evidence" value="ECO:0007669"/>
    <property type="project" value="InterPro"/>
</dbReference>
<keyword evidence="5" id="KW-1185">Reference proteome</keyword>
<dbReference type="Gene3D" id="3.30.750.24">
    <property type="entry name" value="STAS domain"/>
    <property type="match status" value="1"/>
</dbReference>
<dbReference type="InterPro" id="IPR003658">
    <property type="entry name" value="Anti-sigma_ant"/>
</dbReference>
<sequence>MTDGREGRTERAEQPGRLSVQATVSDGIRVVTVAGEIDYDTCEELHQALEASGSLPPRVVVDMHQVTFMDSSGINVLLAAYRTHSTADGWLRLAGPTGAAKRALQLVGLDTVIDCHETLNQALNA</sequence>
<dbReference type="InterPro" id="IPR036513">
    <property type="entry name" value="STAS_dom_sf"/>
</dbReference>
<dbReference type="AlphaFoldDB" id="A0A7H8TN48"/>
<dbReference type="RefSeq" id="WP_176578877.1">
    <property type="nucleotide sequence ID" value="NZ_CBDRGH010000038.1"/>
</dbReference>
<dbReference type="PANTHER" id="PTHR33495">
    <property type="entry name" value="ANTI-SIGMA FACTOR ANTAGONIST TM_1081-RELATED-RELATED"/>
    <property type="match status" value="1"/>
</dbReference>
<feature type="domain" description="STAS" evidence="3">
    <location>
        <begin position="18"/>
        <end position="125"/>
    </location>
</feature>
<dbReference type="PROSITE" id="PS50801">
    <property type="entry name" value="STAS"/>
    <property type="match status" value="1"/>
</dbReference>
<evidence type="ECO:0000256" key="2">
    <source>
        <dbReference type="RuleBase" id="RU003749"/>
    </source>
</evidence>
<reference evidence="4 5" key="1">
    <citation type="submission" date="2020-06" db="EMBL/GenBank/DDBJ databases">
        <title>Genome mining for natural products.</title>
        <authorList>
            <person name="Zhang B."/>
            <person name="Shi J."/>
            <person name="Ge H."/>
        </authorList>
    </citation>
    <scope>NUCLEOTIDE SEQUENCE [LARGE SCALE GENOMIC DNA]</scope>
    <source>
        <strain evidence="4 5">NA02069</strain>
    </source>
</reference>
<evidence type="ECO:0000259" key="3">
    <source>
        <dbReference type="PROSITE" id="PS50801"/>
    </source>
</evidence>
<dbReference type="SUPFAM" id="SSF52091">
    <property type="entry name" value="SpoIIaa-like"/>
    <property type="match status" value="1"/>
</dbReference>
<gene>
    <name evidence="4" type="ORF">HUT05_47735</name>
</gene>
<evidence type="ECO:0000256" key="1">
    <source>
        <dbReference type="ARBA" id="ARBA00009013"/>
    </source>
</evidence>
<proteinExistence type="inferred from homology"/>
<protein>
    <recommendedName>
        <fullName evidence="2">Anti-sigma factor antagonist</fullName>
    </recommendedName>
</protein>
<name>A0A7H8TN48_STRCX</name>
<dbReference type="CDD" id="cd07043">
    <property type="entry name" value="STAS_anti-anti-sigma_factors"/>
    <property type="match status" value="1"/>
</dbReference>
<dbReference type="Proteomes" id="UP000509418">
    <property type="component" value="Chromosome"/>
</dbReference>
<evidence type="ECO:0000313" key="5">
    <source>
        <dbReference type="Proteomes" id="UP000509418"/>
    </source>
</evidence>